<feature type="transmembrane region" description="Helical" evidence="1">
    <location>
        <begin position="14"/>
        <end position="38"/>
    </location>
</feature>
<dbReference type="Proteomes" id="UP000038040">
    <property type="component" value="Unplaced"/>
</dbReference>
<evidence type="ECO:0000313" key="3">
    <source>
        <dbReference type="Proteomes" id="UP000038040"/>
    </source>
</evidence>
<reference evidence="2 4" key="2">
    <citation type="submission" date="2018-11" db="EMBL/GenBank/DDBJ databases">
        <authorList>
            <consortium name="Pathogen Informatics"/>
        </authorList>
    </citation>
    <scope>NUCLEOTIDE SEQUENCE [LARGE SCALE GENOMIC DNA]</scope>
</reference>
<keyword evidence="1" id="KW-0472">Membrane</keyword>
<dbReference type="PANTHER" id="PTHR46709:SF12">
    <property type="entry name" value="G-PROTEIN COUPLED RECEPTORS FAMILY 1 PROFILE DOMAIN-CONTAINING PROTEIN"/>
    <property type="match status" value="1"/>
</dbReference>
<keyword evidence="1" id="KW-0812">Transmembrane</keyword>
<evidence type="ECO:0000313" key="4">
    <source>
        <dbReference type="Proteomes" id="UP000274756"/>
    </source>
</evidence>
<evidence type="ECO:0000256" key="1">
    <source>
        <dbReference type="SAM" id="Phobius"/>
    </source>
</evidence>
<dbReference type="SUPFAM" id="SSF81321">
    <property type="entry name" value="Family A G protein-coupled receptor-like"/>
    <property type="match status" value="1"/>
</dbReference>
<dbReference type="Proteomes" id="UP000274756">
    <property type="component" value="Unassembled WGS sequence"/>
</dbReference>
<dbReference type="WBParaSite" id="DME_0000370901-mRNA-1">
    <property type="protein sequence ID" value="DME_0000370901-mRNA-1"/>
    <property type="gene ID" value="DME_0000370901"/>
</dbReference>
<dbReference type="Gene3D" id="1.20.1070.10">
    <property type="entry name" value="Rhodopsin 7-helix transmembrane proteins"/>
    <property type="match status" value="1"/>
</dbReference>
<accession>A0A0N4U9F1</accession>
<name>A0A0N4U9F1_DRAME</name>
<dbReference type="AlphaFoldDB" id="A0A0N4U9F1"/>
<organism evidence="3 5">
    <name type="scientific">Dracunculus medinensis</name>
    <name type="common">Guinea worm</name>
    <dbReference type="NCBI Taxonomy" id="318479"/>
    <lineage>
        <taxon>Eukaryota</taxon>
        <taxon>Metazoa</taxon>
        <taxon>Ecdysozoa</taxon>
        <taxon>Nematoda</taxon>
        <taxon>Chromadorea</taxon>
        <taxon>Rhabditida</taxon>
        <taxon>Spirurina</taxon>
        <taxon>Dracunculoidea</taxon>
        <taxon>Dracunculidae</taxon>
        <taxon>Dracunculus</taxon>
    </lineage>
</organism>
<dbReference type="PANTHER" id="PTHR46709">
    <property type="entry name" value="PROTEIN CBG23488-RELATED"/>
    <property type="match status" value="1"/>
</dbReference>
<reference evidence="5" key="1">
    <citation type="submission" date="2017-02" db="UniProtKB">
        <authorList>
            <consortium name="WormBaseParasite"/>
        </authorList>
    </citation>
    <scope>IDENTIFICATION</scope>
</reference>
<keyword evidence="4" id="KW-1185">Reference proteome</keyword>
<proteinExistence type="predicted"/>
<evidence type="ECO:0000313" key="2">
    <source>
        <dbReference type="EMBL" id="VDN57741.1"/>
    </source>
</evidence>
<protein>
    <submittedName>
        <fullName evidence="5">G_PROTEIN_RECEP_F1_2 domain-containing protein</fullName>
    </submittedName>
</protein>
<sequence length="76" mass="8852">MCNIETNGSLLERFWTIGVAGTVIALFGVICNAMLTIIFLTRRMYRHSPFFFLGFVAFYDTLLDFNYIILLVKFRD</sequence>
<feature type="transmembrane region" description="Helical" evidence="1">
    <location>
        <begin position="50"/>
        <end position="72"/>
    </location>
</feature>
<keyword evidence="1" id="KW-1133">Transmembrane helix</keyword>
<evidence type="ECO:0000313" key="5">
    <source>
        <dbReference type="WBParaSite" id="DME_0000370901-mRNA-1"/>
    </source>
</evidence>
<gene>
    <name evidence="2" type="ORF">DME_LOCUS7714</name>
</gene>
<dbReference type="EMBL" id="UYYG01001162">
    <property type="protein sequence ID" value="VDN57741.1"/>
    <property type="molecule type" value="Genomic_DNA"/>
</dbReference>
<dbReference type="OrthoDB" id="5797421at2759"/>